<keyword evidence="3" id="KW-1185">Reference proteome</keyword>
<sequence>MTKSKVKMMTAGRSNEVETSTGKWLVQKRKSSKSIDESTTTTSKEKEKKGIYVKKRIGDGKYVKGVTKIKEAKRKKNSEDNRAAIKKQKTVKEKKTVKDAVKEKNRQGVAFNKH</sequence>
<dbReference type="EMBL" id="OX465084">
    <property type="protein sequence ID" value="CAI9299347.1"/>
    <property type="molecule type" value="Genomic_DNA"/>
</dbReference>
<dbReference type="Proteomes" id="UP001177003">
    <property type="component" value="Chromosome 8"/>
</dbReference>
<proteinExistence type="predicted"/>
<evidence type="ECO:0000256" key="1">
    <source>
        <dbReference type="SAM" id="MobiDB-lite"/>
    </source>
</evidence>
<protein>
    <submittedName>
        <fullName evidence="2">Uncharacterized protein</fullName>
    </submittedName>
</protein>
<evidence type="ECO:0000313" key="3">
    <source>
        <dbReference type="Proteomes" id="UP001177003"/>
    </source>
</evidence>
<reference evidence="2" key="1">
    <citation type="submission" date="2023-04" db="EMBL/GenBank/DDBJ databases">
        <authorList>
            <person name="Vijverberg K."/>
            <person name="Xiong W."/>
            <person name="Schranz E."/>
        </authorList>
    </citation>
    <scope>NUCLEOTIDE SEQUENCE</scope>
</reference>
<organism evidence="2 3">
    <name type="scientific">Lactuca saligna</name>
    <name type="common">Willowleaf lettuce</name>
    <dbReference type="NCBI Taxonomy" id="75948"/>
    <lineage>
        <taxon>Eukaryota</taxon>
        <taxon>Viridiplantae</taxon>
        <taxon>Streptophyta</taxon>
        <taxon>Embryophyta</taxon>
        <taxon>Tracheophyta</taxon>
        <taxon>Spermatophyta</taxon>
        <taxon>Magnoliopsida</taxon>
        <taxon>eudicotyledons</taxon>
        <taxon>Gunneridae</taxon>
        <taxon>Pentapetalae</taxon>
        <taxon>asterids</taxon>
        <taxon>campanulids</taxon>
        <taxon>Asterales</taxon>
        <taxon>Asteraceae</taxon>
        <taxon>Cichorioideae</taxon>
        <taxon>Cichorieae</taxon>
        <taxon>Lactucinae</taxon>
        <taxon>Lactuca</taxon>
    </lineage>
</organism>
<name>A0AA35ZX87_LACSI</name>
<feature type="compositionally biased region" description="Basic and acidic residues" evidence="1">
    <location>
        <begin position="90"/>
        <end position="106"/>
    </location>
</feature>
<feature type="region of interest" description="Disordered" evidence="1">
    <location>
        <begin position="71"/>
        <end position="114"/>
    </location>
</feature>
<evidence type="ECO:0000313" key="2">
    <source>
        <dbReference type="EMBL" id="CAI9299347.1"/>
    </source>
</evidence>
<accession>A0AA35ZX87</accession>
<gene>
    <name evidence="2" type="ORF">LSALG_LOCUS38062</name>
</gene>
<feature type="region of interest" description="Disordered" evidence="1">
    <location>
        <begin position="1"/>
        <end position="47"/>
    </location>
</feature>
<dbReference type="AlphaFoldDB" id="A0AA35ZX87"/>